<evidence type="ECO:0000313" key="2">
    <source>
        <dbReference type="EMBL" id="GBM19136.1"/>
    </source>
</evidence>
<reference evidence="2 3" key="1">
    <citation type="journal article" date="2019" name="Sci. Rep.">
        <title>Orb-weaving spider Araneus ventricosus genome elucidates the spidroin gene catalogue.</title>
        <authorList>
            <person name="Kono N."/>
            <person name="Nakamura H."/>
            <person name="Ohtoshi R."/>
            <person name="Moran D.A.P."/>
            <person name="Shinohara A."/>
            <person name="Yoshida Y."/>
            <person name="Fujiwara M."/>
            <person name="Mori M."/>
            <person name="Tomita M."/>
            <person name="Arakawa K."/>
        </authorList>
    </citation>
    <scope>NUCLEOTIDE SEQUENCE [LARGE SCALE GENOMIC DNA]</scope>
</reference>
<feature type="compositionally biased region" description="Low complexity" evidence="1">
    <location>
        <begin position="69"/>
        <end position="79"/>
    </location>
</feature>
<organism evidence="2 3">
    <name type="scientific">Araneus ventricosus</name>
    <name type="common">Orbweaver spider</name>
    <name type="synonym">Epeira ventricosa</name>
    <dbReference type="NCBI Taxonomy" id="182803"/>
    <lineage>
        <taxon>Eukaryota</taxon>
        <taxon>Metazoa</taxon>
        <taxon>Ecdysozoa</taxon>
        <taxon>Arthropoda</taxon>
        <taxon>Chelicerata</taxon>
        <taxon>Arachnida</taxon>
        <taxon>Araneae</taxon>
        <taxon>Araneomorphae</taxon>
        <taxon>Entelegynae</taxon>
        <taxon>Araneoidea</taxon>
        <taxon>Araneidae</taxon>
        <taxon>Araneus</taxon>
    </lineage>
</organism>
<dbReference type="AlphaFoldDB" id="A0A4Y2DSW6"/>
<feature type="compositionally biased region" description="Basic and acidic residues" evidence="1">
    <location>
        <begin position="86"/>
        <end position="95"/>
    </location>
</feature>
<accession>A0A4Y2DSW6</accession>
<evidence type="ECO:0000256" key="1">
    <source>
        <dbReference type="SAM" id="MobiDB-lite"/>
    </source>
</evidence>
<protein>
    <submittedName>
        <fullName evidence="2">Uncharacterized protein</fullName>
    </submittedName>
</protein>
<dbReference type="EMBL" id="BGPR01000417">
    <property type="protein sequence ID" value="GBM19136.1"/>
    <property type="molecule type" value="Genomic_DNA"/>
</dbReference>
<feature type="compositionally biased region" description="Polar residues" evidence="1">
    <location>
        <begin position="49"/>
        <end position="58"/>
    </location>
</feature>
<keyword evidence="3" id="KW-1185">Reference proteome</keyword>
<gene>
    <name evidence="2" type="ORF">AVEN_135617_1</name>
</gene>
<proteinExistence type="predicted"/>
<dbReference type="Proteomes" id="UP000499080">
    <property type="component" value="Unassembled WGS sequence"/>
</dbReference>
<feature type="region of interest" description="Disordered" evidence="1">
    <location>
        <begin position="49"/>
        <end position="108"/>
    </location>
</feature>
<sequence length="108" mass="11981">MSLSDLFIVQTTVITYIICATSVCKALNSKTQAHNTTWCQKWDTLSTSDAIPESTPTVRPQEPADEPASDSQSSQESSSYEPISRSPDKDPDRTRYGRVVKPPNRYVA</sequence>
<comment type="caution">
    <text evidence="2">The sequence shown here is derived from an EMBL/GenBank/DDBJ whole genome shotgun (WGS) entry which is preliminary data.</text>
</comment>
<evidence type="ECO:0000313" key="3">
    <source>
        <dbReference type="Proteomes" id="UP000499080"/>
    </source>
</evidence>
<name>A0A4Y2DSW6_ARAVE</name>